<dbReference type="RefSeq" id="WP_394629001.1">
    <property type="nucleotide sequence ID" value="NZ_JBIHSF010000006.1"/>
</dbReference>
<gene>
    <name evidence="1" type="ORF">ACGRH2_09425</name>
</gene>
<dbReference type="EMBL" id="JBIHSF010000006">
    <property type="protein sequence ID" value="MFH0260636.1"/>
    <property type="molecule type" value="Genomic_DNA"/>
</dbReference>
<name>A0ABW7IGA1_9VIBR</name>
<reference evidence="1 2" key="1">
    <citation type="submission" date="2024-10" db="EMBL/GenBank/DDBJ databases">
        <authorList>
            <person name="Yibar A."/>
            <person name="Saticioglu I.B."/>
            <person name="Duman M."/>
            <person name="Ajmi N."/>
            <person name="Gurler F."/>
            <person name="Ay H."/>
            <person name="Onuk E."/>
            <person name="Guler S."/>
            <person name="Romalde J.L."/>
        </authorList>
    </citation>
    <scope>NUCLEOTIDE SEQUENCE [LARGE SCALE GENOMIC DNA]</scope>
    <source>
        <strain evidence="1 2">1-TCBS-B</strain>
    </source>
</reference>
<evidence type="ECO:0000313" key="1">
    <source>
        <dbReference type="EMBL" id="MFH0260636.1"/>
    </source>
</evidence>
<protein>
    <submittedName>
        <fullName evidence="1">Uncharacterized protein</fullName>
    </submittedName>
</protein>
<accession>A0ABW7IGA1</accession>
<comment type="caution">
    <text evidence="1">The sequence shown here is derived from an EMBL/GenBank/DDBJ whole genome shotgun (WGS) entry which is preliminary data.</text>
</comment>
<keyword evidence="2" id="KW-1185">Reference proteome</keyword>
<proteinExistence type="predicted"/>
<sequence length="74" mass="8724">MSTQLKLFNDQEQTPFAQVEVEFYHVNMIMDEIRCFHSCLHCPHVRIDVLESGQLVHSCRAPFTTELQQLLDQF</sequence>
<organism evidence="1 2">
    <name type="scientific">Vibrio barjaei</name>
    <dbReference type="NCBI Taxonomy" id="1676683"/>
    <lineage>
        <taxon>Bacteria</taxon>
        <taxon>Pseudomonadati</taxon>
        <taxon>Pseudomonadota</taxon>
        <taxon>Gammaproteobacteria</taxon>
        <taxon>Vibrionales</taxon>
        <taxon>Vibrionaceae</taxon>
        <taxon>Vibrio</taxon>
    </lineage>
</organism>
<evidence type="ECO:0000313" key="2">
    <source>
        <dbReference type="Proteomes" id="UP001607125"/>
    </source>
</evidence>
<dbReference type="Proteomes" id="UP001607125">
    <property type="component" value="Unassembled WGS sequence"/>
</dbReference>